<dbReference type="Pfam" id="PF00668">
    <property type="entry name" value="Condensation"/>
    <property type="match status" value="1"/>
</dbReference>
<organism evidence="3 4">
    <name type="scientific">Paenibacillus solanacearum</name>
    <dbReference type="NCBI Taxonomy" id="2048548"/>
    <lineage>
        <taxon>Bacteria</taxon>
        <taxon>Bacillati</taxon>
        <taxon>Bacillota</taxon>
        <taxon>Bacilli</taxon>
        <taxon>Bacillales</taxon>
        <taxon>Paenibacillaceae</taxon>
        <taxon>Paenibacillus</taxon>
    </lineage>
</organism>
<evidence type="ECO:0000313" key="3">
    <source>
        <dbReference type="EMBL" id="CAG7594895.1"/>
    </source>
</evidence>
<dbReference type="GO" id="GO:0005829">
    <property type="term" value="C:cytosol"/>
    <property type="evidence" value="ECO:0007669"/>
    <property type="project" value="TreeGrafter"/>
</dbReference>
<accession>A0A916JR04</accession>
<comment type="caution">
    <text evidence="3">The sequence shown here is derived from an EMBL/GenBank/DDBJ whole genome shotgun (WGS) entry which is preliminary data.</text>
</comment>
<proteinExistence type="predicted"/>
<evidence type="ECO:0000313" key="4">
    <source>
        <dbReference type="Proteomes" id="UP000693672"/>
    </source>
</evidence>
<dbReference type="GO" id="GO:0009366">
    <property type="term" value="C:enterobactin synthetase complex"/>
    <property type="evidence" value="ECO:0007669"/>
    <property type="project" value="TreeGrafter"/>
</dbReference>
<gene>
    <name evidence="3" type="primary">dhbF_1</name>
    <name evidence="3" type="ORF">PAESOLCIP111_00015</name>
</gene>
<name>A0A916JR04_9BACL</name>
<dbReference type="FunFam" id="3.40.50.980:FF:000001">
    <property type="entry name" value="Non-ribosomal peptide synthetase"/>
    <property type="match status" value="1"/>
</dbReference>
<dbReference type="PANTHER" id="PTHR45527">
    <property type="entry name" value="NONRIBOSOMAL PEPTIDE SYNTHETASE"/>
    <property type="match status" value="1"/>
</dbReference>
<dbReference type="AlphaFoldDB" id="A0A916JR04"/>
<evidence type="ECO:0000259" key="2">
    <source>
        <dbReference type="Pfam" id="PF00668"/>
    </source>
</evidence>
<feature type="domain" description="Condensation" evidence="2">
    <location>
        <begin position="10"/>
        <end position="442"/>
    </location>
</feature>
<dbReference type="InterPro" id="IPR001242">
    <property type="entry name" value="Condensation_dom"/>
</dbReference>
<dbReference type="GO" id="GO:0043041">
    <property type="term" value="P:amino acid activation for nonribosomal peptide biosynthetic process"/>
    <property type="evidence" value="ECO:0007669"/>
    <property type="project" value="TreeGrafter"/>
</dbReference>
<dbReference type="GO" id="GO:0031177">
    <property type="term" value="F:phosphopantetheine binding"/>
    <property type="evidence" value="ECO:0007669"/>
    <property type="project" value="TreeGrafter"/>
</dbReference>
<evidence type="ECO:0000259" key="1">
    <source>
        <dbReference type="Pfam" id="PF00501"/>
    </source>
</evidence>
<reference evidence="3" key="1">
    <citation type="submission" date="2021-06" db="EMBL/GenBank/DDBJ databases">
        <authorList>
            <person name="Criscuolo A."/>
        </authorList>
    </citation>
    <scope>NUCLEOTIDE SEQUENCE</scope>
    <source>
        <strain evidence="3">CIP111600</strain>
    </source>
</reference>
<dbReference type="InterPro" id="IPR000873">
    <property type="entry name" value="AMP-dep_synth/lig_dom"/>
</dbReference>
<dbReference type="GO" id="GO:0009239">
    <property type="term" value="P:enterobactin biosynthetic process"/>
    <property type="evidence" value="ECO:0007669"/>
    <property type="project" value="TreeGrafter"/>
</dbReference>
<protein>
    <submittedName>
        <fullName evidence="3">Dimodular nonribosomal peptide synthase</fullName>
    </submittedName>
</protein>
<dbReference type="EMBL" id="CAJVAS010000001">
    <property type="protein sequence ID" value="CAG7594895.1"/>
    <property type="molecule type" value="Genomic_DNA"/>
</dbReference>
<keyword evidence="4" id="KW-1185">Reference proteome</keyword>
<dbReference type="PANTHER" id="PTHR45527:SF14">
    <property type="entry name" value="PLIPASTATIN SYNTHASE SUBUNIT B"/>
    <property type="match status" value="1"/>
</dbReference>
<dbReference type="Pfam" id="PF00501">
    <property type="entry name" value="AMP-binding"/>
    <property type="match status" value="1"/>
</dbReference>
<dbReference type="GO" id="GO:0047527">
    <property type="term" value="F:2,3-dihydroxybenzoate-serine ligase activity"/>
    <property type="evidence" value="ECO:0007669"/>
    <property type="project" value="TreeGrafter"/>
</dbReference>
<feature type="domain" description="AMP-dependent synthetase/ligase" evidence="1">
    <location>
        <begin position="465"/>
        <end position="681"/>
    </location>
</feature>
<sequence length="682" mass="76463">MLIASTVRRPLSGAQAGIWYAQQLDPRNPMYNTGEYVDIHGPVERTTFEAALRHVWLETEALHVRFEEDHEGPWQVFAPNAGWTLHVLDLSMEQAPFDQAKAWMDADLSRPCHLTEGPLFTEALLKIGPERYLWYQRMHHIVMDGYGFSLLTKRVAQVYTAMLQRQPYLNGGFESWQSVLDEDERYLNSDQVEADRRFWLDRFKDEPDACSLSDRTPRSAHRVLRQSAELSAAEASQLRQSAQLHNAVWSEVVLAAVASYVHRLTGAEDVILGLPMMSRLGSVSLNTPGMVMNIVPLRLHVRPAQKLSELVRQIAREIREVRKHQSYRHEELRRELKRVGDARRLFGSLVNIMPFDGRLQFNGVPGCKHNVSAGPVDDMEFNVYFNADGTGLHIDVDGNPEVYTEEELRAHHLRFIHYLGNVADAQPYDPIGGISLLDAEERTDGLTRWNRTARIVPPVRTVELFEAQALRSPNGIALVHEANEVDYAELNARANRLARFLIARGAGPRRIVAIAVPRSVEMIVSMLAVHKTGAGYLPLDIDFPADRIAYMVEDAQVLITLTTGDAAVKLPQPEAESARRTIIRLDDPAVQSELLGYAESNVEEPDRQGASLLTDPAYILYTSGSTGKPKGVVIPYAALTNFLLAMGEQFQLTADDRLLAITTISFDISILEIFMPLSAGHG</sequence>
<dbReference type="Proteomes" id="UP000693672">
    <property type="component" value="Unassembled WGS sequence"/>
</dbReference>
<dbReference type="PROSITE" id="PS00455">
    <property type="entry name" value="AMP_BINDING"/>
    <property type="match status" value="1"/>
</dbReference>
<dbReference type="InterPro" id="IPR020845">
    <property type="entry name" value="AMP-binding_CS"/>
</dbReference>